<dbReference type="Gene3D" id="3.50.50.60">
    <property type="entry name" value="FAD/NAD(P)-binding domain"/>
    <property type="match status" value="1"/>
</dbReference>
<dbReference type="InterPro" id="IPR006076">
    <property type="entry name" value="FAD-dep_OxRdtase"/>
</dbReference>
<dbReference type="PANTHER" id="PTHR13847:SF287">
    <property type="entry name" value="FAD-DEPENDENT OXIDOREDUCTASE DOMAIN-CONTAINING PROTEIN 1"/>
    <property type="match status" value="1"/>
</dbReference>
<feature type="domain" description="FAD dependent oxidoreductase" evidence="2">
    <location>
        <begin position="5"/>
        <end position="349"/>
    </location>
</feature>
<dbReference type="PANTHER" id="PTHR13847">
    <property type="entry name" value="SARCOSINE DEHYDROGENASE-RELATED"/>
    <property type="match status" value="1"/>
</dbReference>
<evidence type="ECO:0000256" key="1">
    <source>
        <dbReference type="ARBA" id="ARBA00023002"/>
    </source>
</evidence>
<evidence type="ECO:0000313" key="3">
    <source>
        <dbReference type="EMBL" id="QUD88311.1"/>
    </source>
</evidence>
<dbReference type="EMBL" id="CP073078">
    <property type="protein sequence ID" value="QUD88311.1"/>
    <property type="molecule type" value="Genomic_DNA"/>
</dbReference>
<dbReference type="RefSeq" id="WP_211938362.1">
    <property type="nucleotide sequence ID" value="NZ_CP073078.1"/>
</dbReference>
<dbReference type="Proteomes" id="UP000676409">
    <property type="component" value="Chromosome"/>
</dbReference>
<protein>
    <submittedName>
        <fullName evidence="3">FAD-binding oxidoreductase</fullName>
    </submittedName>
</protein>
<proteinExistence type="predicted"/>
<dbReference type="GO" id="GO:0005737">
    <property type="term" value="C:cytoplasm"/>
    <property type="evidence" value="ECO:0007669"/>
    <property type="project" value="TreeGrafter"/>
</dbReference>
<gene>
    <name evidence="3" type="ORF">KCG34_25335</name>
</gene>
<dbReference type="InterPro" id="IPR036188">
    <property type="entry name" value="FAD/NAD-bd_sf"/>
</dbReference>
<keyword evidence="4" id="KW-1185">Reference proteome</keyword>
<keyword evidence="1" id="KW-0560">Oxidoreductase</keyword>
<dbReference type="KEGG" id="caul:KCG34_25335"/>
<dbReference type="Pfam" id="PF01266">
    <property type="entry name" value="DAO"/>
    <property type="match status" value="1"/>
</dbReference>
<name>A0A975G018_9CAUL</name>
<evidence type="ECO:0000259" key="2">
    <source>
        <dbReference type="Pfam" id="PF01266"/>
    </source>
</evidence>
<dbReference type="Gene3D" id="3.30.9.10">
    <property type="entry name" value="D-Amino Acid Oxidase, subunit A, domain 2"/>
    <property type="match status" value="1"/>
</dbReference>
<reference evidence="3" key="1">
    <citation type="submission" date="2021-04" db="EMBL/GenBank/DDBJ databases">
        <title>The complete genome sequence of Caulobacter sp. S6.</title>
        <authorList>
            <person name="Tang Y."/>
            <person name="Ouyang W."/>
            <person name="Liu Q."/>
            <person name="Huang B."/>
            <person name="Guo Z."/>
            <person name="Lei P."/>
        </authorList>
    </citation>
    <scope>NUCLEOTIDE SEQUENCE</scope>
    <source>
        <strain evidence="3">S6</strain>
    </source>
</reference>
<accession>A0A975G018</accession>
<dbReference type="AlphaFoldDB" id="A0A975G018"/>
<dbReference type="GO" id="GO:0016491">
    <property type="term" value="F:oxidoreductase activity"/>
    <property type="evidence" value="ECO:0007669"/>
    <property type="project" value="UniProtKB-KW"/>
</dbReference>
<organism evidence="3 4">
    <name type="scientific">Phenylobacterium montanum</name>
    <dbReference type="NCBI Taxonomy" id="2823693"/>
    <lineage>
        <taxon>Bacteria</taxon>
        <taxon>Pseudomonadati</taxon>
        <taxon>Pseudomonadota</taxon>
        <taxon>Alphaproteobacteria</taxon>
        <taxon>Caulobacterales</taxon>
        <taxon>Caulobacteraceae</taxon>
        <taxon>Phenylobacterium</taxon>
    </lineage>
</organism>
<dbReference type="SUPFAM" id="SSF51905">
    <property type="entry name" value="FAD/NAD(P)-binding domain"/>
    <property type="match status" value="1"/>
</dbReference>
<sequence length="377" mass="39664">MAHFDVLIIGSGMAGASAAFALAGEAKVLVAEREDQHGYHTTGRSAALYSAAYGDANIRALTTASRAFFDAPPAGFCDYPLLSPRGCLYLAAPGDEAALTELADEVRGNGIETHLLDAAEARRRVPILYPGKTTAALAEPSACDIDVNGLHVGFLKGAKAKGADIRLSAEIVELNRSSEGWSVRFRDGETVTAGVVVDAAGAWADQVAELAGAHSVGLAPLRRTALLIEAPEGHDITAWPAVIDILESFYFKPDAGRILASPADETSSAPCDAWPDDMDVAECVDRIQQVADLPVRRVLRSWAGLRTFAPDRSPVIGYDGACDGFFWLAGQGGYGVQTAPAAGRLAAALILGRQVPEDLRAFGVDAAKLAPQRFHQA</sequence>
<evidence type="ECO:0000313" key="4">
    <source>
        <dbReference type="Proteomes" id="UP000676409"/>
    </source>
</evidence>